<proteinExistence type="predicted"/>
<sequence length="115" mass="12615">MVDKEKEEDCRFVGDLNGEQFPTLCSQINNSSENDKKVCNDKLEKNDNYNILNVGVDVNVECSVKNANKIDDCVNNENSDGKMYNKDTKCCNDGGLVGSFGFCVAVAVFVKASSL</sequence>
<evidence type="ECO:0000313" key="1">
    <source>
        <dbReference type="EMBL" id="GEU76900.1"/>
    </source>
</evidence>
<gene>
    <name evidence="1" type="ORF">Tci_048878</name>
</gene>
<reference evidence="1" key="1">
    <citation type="journal article" date="2019" name="Sci. Rep.">
        <title>Draft genome of Tanacetum cinerariifolium, the natural source of mosquito coil.</title>
        <authorList>
            <person name="Yamashiro T."/>
            <person name="Shiraishi A."/>
            <person name="Satake H."/>
            <person name="Nakayama K."/>
        </authorList>
    </citation>
    <scope>NUCLEOTIDE SEQUENCE</scope>
</reference>
<name>A0A6L2MSX1_TANCI</name>
<dbReference type="EMBL" id="BKCJ010007367">
    <property type="protein sequence ID" value="GEU76900.1"/>
    <property type="molecule type" value="Genomic_DNA"/>
</dbReference>
<comment type="caution">
    <text evidence="1">The sequence shown here is derived from an EMBL/GenBank/DDBJ whole genome shotgun (WGS) entry which is preliminary data.</text>
</comment>
<dbReference type="AlphaFoldDB" id="A0A6L2MSX1"/>
<organism evidence="1">
    <name type="scientific">Tanacetum cinerariifolium</name>
    <name type="common">Dalmatian daisy</name>
    <name type="synonym">Chrysanthemum cinerariifolium</name>
    <dbReference type="NCBI Taxonomy" id="118510"/>
    <lineage>
        <taxon>Eukaryota</taxon>
        <taxon>Viridiplantae</taxon>
        <taxon>Streptophyta</taxon>
        <taxon>Embryophyta</taxon>
        <taxon>Tracheophyta</taxon>
        <taxon>Spermatophyta</taxon>
        <taxon>Magnoliopsida</taxon>
        <taxon>eudicotyledons</taxon>
        <taxon>Gunneridae</taxon>
        <taxon>Pentapetalae</taxon>
        <taxon>asterids</taxon>
        <taxon>campanulids</taxon>
        <taxon>Asterales</taxon>
        <taxon>Asteraceae</taxon>
        <taxon>Asteroideae</taxon>
        <taxon>Anthemideae</taxon>
        <taxon>Anthemidinae</taxon>
        <taxon>Tanacetum</taxon>
    </lineage>
</organism>
<protein>
    <submittedName>
        <fullName evidence="1">Uncharacterized protein</fullName>
    </submittedName>
</protein>
<accession>A0A6L2MSX1</accession>